<gene>
    <name evidence="2" type="ORF">NQ314_006315</name>
</gene>
<sequence>MNVRQSTGMLLLLNNIIFLPAGNVPEGLPLELLPAEYGGEAPTIEELDSDTKSMVHKYHQWLLESAEFKSDESKREKKASWWGFFNGSNKTNNVELDEKTILKKFTS</sequence>
<keyword evidence="3" id="KW-1185">Reference proteome</keyword>
<feature type="chain" id="PRO_5043989909" evidence="1">
    <location>
        <begin position="22"/>
        <end position="107"/>
    </location>
</feature>
<feature type="signal peptide" evidence="1">
    <location>
        <begin position="1"/>
        <end position="21"/>
    </location>
</feature>
<evidence type="ECO:0000256" key="1">
    <source>
        <dbReference type="SAM" id="SignalP"/>
    </source>
</evidence>
<dbReference type="Gene3D" id="1.20.5.1200">
    <property type="entry name" value="Alpha-tocopherol transfer"/>
    <property type="match status" value="1"/>
</dbReference>
<organism evidence="2 3">
    <name type="scientific">Rhamnusium bicolor</name>
    <dbReference type="NCBI Taxonomy" id="1586634"/>
    <lineage>
        <taxon>Eukaryota</taxon>
        <taxon>Metazoa</taxon>
        <taxon>Ecdysozoa</taxon>
        <taxon>Arthropoda</taxon>
        <taxon>Hexapoda</taxon>
        <taxon>Insecta</taxon>
        <taxon>Pterygota</taxon>
        <taxon>Neoptera</taxon>
        <taxon>Endopterygota</taxon>
        <taxon>Coleoptera</taxon>
        <taxon>Polyphaga</taxon>
        <taxon>Cucujiformia</taxon>
        <taxon>Chrysomeloidea</taxon>
        <taxon>Cerambycidae</taxon>
        <taxon>Lepturinae</taxon>
        <taxon>Rhagiini</taxon>
        <taxon>Rhamnusium</taxon>
    </lineage>
</organism>
<dbReference type="EMBL" id="JANEYF010001701">
    <property type="protein sequence ID" value="KAJ8958997.1"/>
    <property type="molecule type" value="Genomic_DNA"/>
</dbReference>
<evidence type="ECO:0000313" key="3">
    <source>
        <dbReference type="Proteomes" id="UP001162156"/>
    </source>
</evidence>
<proteinExistence type="predicted"/>
<protein>
    <submittedName>
        <fullName evidence="2">Uncharacterized protein</fullName>
    </submittedName>
</protein>
<dbReference type="Proteomes" id="UP001162156">
    <property type="component" value="Unassembled WGS sequence"/>
</dbReference>
<name>A0AAV8Z6Y6_9CUCU</name>
<dbReference type="AlphaFoldDB" id="A0AAV8Z6Y6"/>
<comment type="caution">
    <text evidence="2">The sequence shown here is derived from an EMBL/GenBank/DDBJ whole genome shotgun (WGS) entry which is preliminary data.</text>
</comment>
<evidence type="ECO:0000313" key="2">
    <source>
        <dbReference type="EMBL" id="KAJ8958997.1"/>
    </source>
</evidence>
<reference evidence="2" key="1">
    <citation type="journal article" date="2023" name="Insect Mol. Biol.">
        <title>Genome sequencing provides insights into the evolution of gene families encoding plant cell wall-degrading enzymes in longhorned beetles.</title>
        <authorList>
            <person name="Shin N.R."/>
            <person name="Okamura Y."/>
            <person name="Kirsch R."/>
            <person name="Pauchet Y."/>
        </authorList>
    </citation>
    <scope>NUCLEOTIDE SEQUENCE</scope>
    <source>
        <strain evidence="2">RBIC_L_NR</strain>
    </source>
</reference>
<accession>A0AAV8Z6Y6</accession>
<keyword evidence="1" id="KW-0732">Signal</keyword>